<organism evidence="2">
    <name type="scientific">Brassica oleracea</name>
    <name type="common">Wild cabbage</name>
    <dbReference type="NCBI Taxonomy" id="3712"/>
    <lineage>
        <taxon>Eukaryota</taxon>
        <taxon>Viridiplantae</taxon>
        <taxon>Streptophyta</taxon>
        <taxon>Embryophyta</taxon>
        <taxon>Tracheophyta</taxon>
        <taxon>Spermatophyta</taxon>
        <taxon>Magnoliopsida</taxon>
        <taxon>eudicotyledons</taxon>
        <taxon>Gunneridae</taxon>
        <taxon>Pentapetalae</taxon>
        <taxon>rosids</taxon>
        <taxon>malvids</taxon>
        <taxon>Brassicales</taxon>
        <taxon>Brassicaceae</taxon>
        <taxon>Brassiceae</taxon>
        <taxon>Brassica</taxon>
    </lineage>
</organism>
<keyword evidence="1" id="KW-0812">Transmembrane</keyword>
<gene>
    <name evidence="2" type="ORF">BOLC1T02133H</name>
</gene>
<keyword evidence="1" id="KW-1133">Transmembrane helix</keyword>
<dbReference type="PANTHER" id="PTHR36784">
    <property type="entry name" value="HISTONE-LYSINE N-METHYLTRANSFERASE"/>
    <property type="match status" value="1"/>
</dbReference>
<reference evidence="2" key="1">
    <citation type="submission" date="2018-11" db="EMBL/GenBank/DDBJ databases">
        <authorList>
            <consortium name="Genoscope - CEA"/>
            <person name="William W."/>
        </authorList>
    </citation>
    <scope>NUCLEOTIDE SEQUENCE</scope>
</reference>
<dbReference type="AlphaFoldDB" id="A0A3P6FPM8"/>
<evidence type="ECO:0000256" key="1">
    <source>
        <dbReference type="SAM" id="Phobius"/>
    </source>
</evidence>
<protein>
    <submittedName>
        <fullName evidence="2">Uncharacterized protein</fullName>
    </submittedName>
</protein>
<keyword evidence="1" id="KW-0472">Membrane</keyword>
<evidence type="ECO:0000313" key="2">
    <source>
        <dbReference type="EMBL" id="VDD49744.1"/>
    </source>
</evidence>
<name>A0A3P6FPM8_BRAOL</name>
<feature type="transmembrane region" description="Helical" evidence="1">
    <location>
        <begin position="20"/>
        <end position="41"/>
    </location>
</feature>
<dbReference type="EMBL" id="LR031878">
    <property type="protein sequence ID" value="VDD49744.1"/>
    <property type="molecule type" value="Genomic_DNA"/>
</dbReference>
<dbReference type="PANTHER" id="PTHR36784:SF1">
    <property type="entry name" value="HISTONE-LYSINE N-METHYLTRANSFERASE"/>
    <property type="match status" value="1"/>
</dbReference>
<accession>A0A3P6FPM8</accession>
<proteinExistence type="predicted"/>
<sequence length="130" mass="15049">MACCLSVVGLLDKKNDDRRWWFWYSCVPGSALTIFWLYYLLRLPKFRVGCYLASIWPPSRSGNLSIRGPSTGGIIRTSEKTKELYVCMHIKQGRDKNGRFQVMQVRSSLVCVMISRTTQTIYLTLVHYQS</sequence>